<evidence type="ECO:0000256" key="1">
    <source>
        <dbReference type="SAM" id="Phobius"/>
    </source>
</evidence>
<keyword evidence="1" id="KW-0472">Membrane</keyword>
<accession>A0A3P6DEY0</accession>
<proteinExistence type="predicted"/>
<protein>
    <submittedName>
        <fullName evidence="2">Uncharacterized protein</fullName>
    </submittedName>
</protein>
<reference evidence="2" key="1">
    <citation type="submission" date="2018-11" db="EMBL/GenBank/DDBJ databases">
        <authorList>
            <consortium name="Genoscope - CEA"/>
            <person name="William W."/>
        </authorList>
    </citation>
    <scope>NUCLEOTIDE SEQUENCE</scope>
</reference>
<keyword evidence="1" id="KW-1133">Transmembrane helix</keyword>
<dbReference type="AlphaFoldDB" id="A0A3P6DEY0"/>
<feature type="transmembrane region" description="Helical" evidence="1">
    <location>
        <begin position="41"/>
        <end position="58"/>
    </location>
</feature>
<organism evidence="2">
    <name type="scientific">Brassica oleracea</name>
    <name type="common">Wild cabbage</name>
    <dbReference type="NCBI Taxonomy" id="3712"/>
    <lineage>
        <taxon>Eukaryota</taxon>
        <taxon>Viridiplantae</taxon>
        <taxon>Streptophyta</taxon>
        <taxon>Embryophyta</taxon>
        <taxon>Tracheophyta</taxon>
        <taxon>Spermatophyta</taxon>
        <taxon>Magnoliopsida</taxon>
        <taxon>eudicotyledons</taxon>
        <taxon>Gunneridae</taxon>
        <taxon>Pentapetalae</taxon>
        <taxon>rosids</taxon>
        <taxon>malvids</taxon>
        <taxon>Brassicales</taxon>
        <taxon>Brassicaceae</taxon>
        <taxon>Brassiceae</taxon>
        <taxon>Brassica</taxon>
    </lineage>
</organism>
<keyword evidence="1" id="KW-0812">Transmembrane</keyword>
<sequence>MVMGFNRCQLGWQVVRFMVLHARRILLAGIDMRNSVKSENFKSFTYLFLLLYFLIIPTF</sequence>
<name>A0A3P6DEY0_BRAOL</name>
<dbReference type="EMBL" id="LR031874">
    <property type="protein sequence ID" value="VDD24818.1"/>
    <property type="molecule type" value="Genomic_DNA"/>
</dbReference>
<evidence type="ECO:0000313" key="2">
    <source>
        <dbReference type="EMBL" id="VDD24818.1"/>
    </source>
</evidence>
<gene>
    <name evidence="2" type="ORF">BOLC2T10367H</name>
</gene>